<proteinExistence type="predicted"/>
<accession>A0ABN8DLL4</accession>
<name>A0ABN8DLL4_9VIBR</name>
<evidence type="ECO:0008006" key="3">
    <source>
        <dbReference type="Google" id="ProtNLM"/>
    </source>
</evidence>
<protein>
    <recommendedName>
        <fullName evidence="3">Cellobiose phosphorylase</fullName>
    </recommendedName>
</protein>
<evidence type="ECO:0000313" key="2">
    <source>
        <dbReference type="Proteomes" id="UP000838160"/>
    </source>
</evidence>
<evidence type="ECO:0000313" key="1">
    <source>
        <dbReference type="EMBL" id="CAH0529417.1"/>
    </source>
</evidence>
<dbReference type="EMBL" id="CAKLCM010000003">
    <property type="protein sequence ID" value="CAH0529417.1"/>
    <property type="molecule type" value="Genomic_DNA"/>
</dbReference>
<comment type="caution">
    <text evidence="1">The sequence shown here is derived from an EMBL/GenBank/DDBJ whole genome shotgun (WGS) entry which is preliminary data.</text>
</comment>
<keyword evidence="2" id="KW-1185">Reference proteome</keyword>
<dbReference type="Proteomes" id="UP000838160">
    <property type="component" value="Unassembled WGS sequence"/>
</dbReference>
<organism evidence="1 2">
    <name type="scientific">Vibrio hippocampi</name>
    <dbReference type="NCBI Taxonomy" id="654686"/>
    <lineage>
        <taxon>Bacteria</taxon>
        <taxon>Pseudomonadati</taxon>
        <taxon>Pseudomonadota</taxon>
        <taxon>Gammaproteobacteria</taxon>
        <taxon>Vibrionales</taxon>
        <taxon>Vibrionaceae</taxon>
        <taxon>Vibrio</taxon>
    </lineage>
</organism>
<reference evidence="1" key="1">
    <citation type="submission" date="2021-12" db="EMBL/GenBank/DDBJ databases">
        <authorList>
            <person name="Rodrigo-Torres L."/>
            <person name="Arahal R. D."/>
            <person name="Lucena T."/>
        </authorList>
    </citation>
    <scope>NUCLEOTIDE SEQUENCE</scope>
    <source>
        <strain evidence="1">CECT 8226</strain>
    </source>
</reference>
<dbReference type="RefSeq" id="WP_237486053.1">
    <property type="nucleotide sequence ID" value="NZ_CAKLCM010000003.1"/>
</dbReference>
<gene>
    <name evidence="1" type="ORF">VHP8226_03209</name>
</gene>
<sequence length="1155" mass="130036">MNTILQSKSPIDLQPTNGQFVDLKGERYYKISHVDQMEPFFISLVSSSDHWFYISSTGSLSAGRIRPENALFPYRSVDVIHENADNTGAKTLVRVATSEGGSALWEPFNPHHDGYYQTERNLYKNSTGDKLIFEEINHTLALKFEYSWSTSEQFGFVRHSEIVNLSQQNVQLEVLDGIQNLLPSGAPLAALQTKSALVDAYKWNQRVDDLPMATFSLYAKLSDRAAPAEALRATTLVSLSQHAQTIYLGSKCLKAFRTQQAMVENRLTRGERGAYFSQQTLSLTPQQSADWLMFADIDQSHSDVVKLAQTVKQETDLVAAVEQDVKANQQSLIKLMSGGDAWQLTSSEETDVHHYANVLFNSMRGGVFADGYQLDIDDVRRTFLATNRQVAEKHQQWLEQLPASLTHPELVSLAKQTDDRQLVRLAYEYLPLSFGRRHGDPSRPWNHFEIKLRNEDGDRLLTYQGNWRDIFQNWESLALSYPHYIPSFIAKFVNASTIDGYNPYRITKQGVDWELLEPEDPWSNIGYWGDHQIIYLLKFLELAQDFHGEQLDQWLSDDYYGYANVPYEIDGVEQLFSNPKDTVRFNTDKHKLTESLSQSVGSDGRLLLAADGSVYQVNLMEKLLVPLLSKLSNFVVDGGIWLNTQRPEWNDANNAIVGHGLSMVTLYYMRRYVAFLTQLIEQSNNTSYPLSSEVAEWLLETCRILQQAVSVLANEPMTGEYRKSLLVDLAKAAEKYRVEVYANGFSGKASVDVGDIQQLLTATQTLLDRSIRNNQRQDGLYNAYNILNIQGDSASVDELYPMLEGQVAVLSAGVLSAAESVALIKGLFASDMYRHDQNSFMLYPDRDLIGFMDKNTIEAHWVENSALIQSMLAKGDKRIVAADINGALHFNAEFDNAETLLAAIEPMRADYADFNDADWFALLDIYEATFNHKAFTGRSGTMFGYEGLGCIYWHMVSKLLLAVQENYQQSLTENGQSAETLELNNLYYRVRDGIGFNKTPQEYGAFPTDPYSHTSKQAGAQQPGMTGQVKEEIITRFNELGVQVRNGELTINPSQLRTQDFLSQANSFSYIDLEGTFRFIDLASNSLAFTYCQVPFVYRLDSQVTELVVSIELSDGTVYTSNGGKIGAEVTRAIIARNGDVVSVDVLVPEAILVS</sequence>